<dbReference type="Proteomes" id="UP001500187">
    <property type="component" value="Unassembled WGS sequence"/>
</dbReference>
<dbReference type="RefSeq" id="WP_345444784.1">
    <property type="nucleotide sequence ID" value="NZ_BAABKP010000001.1"/>
</dbReference>
<evidence type="ECO:0000256" key="2">
    <source>
        <dbReference type="ARBA" id="ARBA00006739"/>
    </source>
</evidence>
<protein>
    <submittedName>
        <fullName evidence="7">Glycosyltransferase</fullName>
    </submittedName>
</protein>
<evidence type="ECO:0000256" key="4">
    <source>
        <dbReference type="ARBA" id="ARBA00022679"/>
    </source>
</evidence>
<dbReference type="Pfam" id="PF17994">
    <property type="entry name" value="Glft2_N"/>
    <property type="match status" value="1"/>
</dbReference>
<gene>
    <name evidence="7" type="ORF">GCM10023352_06900</name>
</gene>
<evidence type="ECO:0000313" key="7">
    <source>
        <dbReference type="EMBL" id="GAA4791399.1"/>
    </source>
</evidence>
<dbReference type="InterPro" id="IPR045699">
    <property type="entry name" value="GlfT2_C"/>
</dbReference>
<dbReference type="PANTHER" id="PTHR43179:SF12">
    <property type="entry name" value="GALACTOFURANOSYLTRANSFERASE GLFT2"/>
    <property type="match status" value="1"/>
</dbReference>
<dbReference type="InterPro" id="IPR029044">
    <property type="entry name" value="Nucleotide-diphossugar_trans"/>
</dbReference>
<feature type="domain" description="Galactofuranosyltransferase-2 C-terminal" evidence="6">
    <location>
        <begin position="469"/>
        <end position="667"/>
    </location>
</feature>
<evidence type="ECO:0000259" key="5">
    <source>
        <dbReference type="Pfam" id="PF17994"/>
    </source>
</evidence>
<evidence type="ECO:0000256" key="3">
    <source>
        <dbReference type="ARBA" id="ARBA00022676"/>
    </source>
</evidence>
<dbReference type="Pfam" id="PF13641">
    <property type="entry name" value="Glyco_tranf_2_3"/>
    <property type="match status" value="1"/>
</dbReference>
<sequence length="675" mass="75819">MSTTTTTEVSPQRVLQRVILPEAVQTDVIPLYIDGGNATGVHLPTRLDGNAADTIAQATAAQENVATNSALSKTNQPDVLGRRSAQISSGKTVSFGTYFNAFPASYWRRWTSLQSVTLRVHTEGEGMVVVYKSNARGVIQRVDAAVVAGAMTSEFDLTLAPFGDGGWYWFDLSATKSDVTLVEAEWTGAITPRLGGEGGKATVQITTMNKVQYCIDNIRSLGENLDALGSVKEILIVDQGTEKVSDHPDFEDVVAPLAGKFRIINQGNLGGSGGFARGMYESVNNGSDYVLLLDDDVVVEPESILRMITFADYCKNPTIVGGHMFDMYDRSVLHAFGEVVNPWRTFYDRPHEDMSLGHDLGKMNLRSTHWMHRRVDVDYNGWWMCLIPTEIIEQIGLSLPLFLKWDDAEYGLRAKEAGFATVSFPGAALWHVSWQDKDDSVGWQAYFHERNRLITALIHSPFDKGGSVLRESLFLDVKHALSMQYYTEEGRLMAIEDLLSGPDHLHPSLSARLPVIRGKVKDFQDAQLKTNLDDYPQPKTNKPPFKGRRNFKSPGYQKLIPWAVSTVGRQLFKPVDDLAKKHPQIQLNYSENRWWTVSKFDSVLVTNAEGTGIFWYQRDPQQLRANLARATKLHARIYREWASLRQQYRDAAARVASYEAWQETFNQHTESELRR</sequence>
<dbReference type="InterPro" id="IPR040492">
    <property type="entry name" value="GlfT2_N"/>
</dbReference>
<comment type="similarity">
    <text evidence="2">Belongs to the glycosyltransferase 2 family.</text>
</comment>
<dbReference type="Gene3D" id="3.90.550.60">
    <property type="match status" value="1"/>
</dbReference>
<evidence type="ECO:0000313" key="8">
    <source>
        <dbReference type="Proteomes" id="UP001500187"/>
    </source>
</evidence>
<dbReference type="SUPFAM" id="SSF53448">
    <property type="entry name" value="Nucleotide-diphospho-sugar transferases"/>
    <property type="match status" value="1"/>
</dbReference>
<evidence type="ECO:0000259" key="6">
    <source>
        <dbReference type="Pfam" id="PF19320"/>
    </source>
</evidence>
<evidence type="ECO:0000256" key="1">
    <source>
        <dbReference type="ARBA" id="ARBA00004776"/>
    </source>
</evidence>
<keyword evidence="3" id="KW-0328">Glycosyltransferase</keyword>
<proteinExistence type="inferred from homology"/>
<name>A0ABP9B7N7_9MICC</name>
<keyword evidence="8" id="KW-1185">Reference proteome</keyword>
<comment type="caution">
    <text evidence="7">The sequence shown here is derived from an EMBL/GenBank/DDBJ whole genome shotgun (WGS) entry which is preliminary data.</text>
</comment>
<reference evidence="8" key="1">
    <citation type="journal article" date="2019" name="Int. J. Syst. Evol. Microbiol.">
        <title>The Global Catalogue of Microorganisms (GCM) 10K type strain sequencing project: providing services to taxonomists for standard genome sequencing and annotation.</title>
        <authorList>
            <consortium name="The Broad Institute Genomics Platform"/>
            <consortium name="The Broad Institute Genome Sequencing Center for Infectious Disease"/>
            <person name="Wu L."/>
            <person name="Ma J."/>
        </authorList>
    </citation>
    <scope>NUCLEOTIDE SEQUENCE [LARGE SCALE GENOMIC DNA]</scope>
    <source>
        <strain evidence="8">JCM 18541</strain>
    </source>
</reference>
<keyword evidence="4" id="KW-0808">Transferase</keyword>
<dbReference type="EMBL" id="BAABKP010000001">
    <property type="protein sequence ID" value="GAA4791399.1"/>
    <property type="molecule type" value="Genomic_DNA"/>
</dbReference>
<comment type="pathway">
    <text evidence="1">Cell wall biogenesis; cell wall polysaccharide biosynthesis.</text>
</comment>
<accession>A0ABP9B7N7</accession>
<organism evidence="7 8">
    <name type="scientific">Rothia endophytica</name>
    <dbReference type="NCBI Taxonomy" id="1324766"/>
    <lineage>
        <taxon>Bacteria</taxon>
        <taxon>Bacillati</taxon>
        <taxon>Actinomycetota</taxon>
        <taxon>Actinomycetes</taxon>
        <taxon>Micrococcales</taxon>
        <taxon>Micrococcaceae</taxon>
        <taxon>Rothia</taxon>
    </lineage>
</organism>
<feature type="domain" description="Galactofuranosyltransferase GlfT2 N-terminal" evidence="5">
    <location>
        <begin position="74"/>
        <end position="187"/>
    </location>
</feature>
<dbReference type="Pfam" id="PF19320">
    <property type="entry name" value="GlfT2_domain3"/>
    <property type="match status" value="1"/>
</dbReference>
<dbReference type="PANTHER" id="PTHR43179">
    <property type="entry name" value="RHAMNOSYLTRANSFERASE WBBL"/>
    <property type="match status" value="1"/>
</dbReference>